<evidence type="ECO:0000256" key="1">
    <source>
        <dbReference type="SAM" id="MobiDB-lite"/>
    </source>
</evidence>
<gene>
    <name evidence="2" type="ORF">JOB18_005972</name>
</gene>
<feature type="compositionally biased region" description="Polar residues" evidence="1">
    <location>
        <begin position="1"/>
        <end position="15"/>
    </location>
</feature>
<reference evidence="2 3" key="1">
    <citation type="journal article" date="2021" name="Sci. Rep.">
        <title>Chromosome anchoring in Senegalese sole (Solea senegalensis) reveals sex-associated markers and genome rearrangements in flatfish.</title>
        <authorList>
            <person name="Guerrero-Cozar I."/>
            <person name="Gomez-Garrido J."/>
            <person name="Berbel C."/>
            <person name="Martinez-Blanch J.F."/>
            <person name="Alioto T."/>
            <person name="Claros M.G."/>
            <person name="Gagnaire P.A."/>
            <person name="Manchado M."/>
        </authorList>
    </citation>
    <scope>NUCLEOTIDE SEQUENCE [LARGE SCALE GENOMIC DNA]</scope>
    <source>
        <strain evidence="2">Sse05_10M</strain>
    </source>
</reference>
<protein>
    <submittedName>
        <fullName evidence="2">Uncharacterized protein</fullName>
    </submittedName>
</protein>
<evidence type="ECO:0000313" key="2">
    <source>
        <dbReference type="EMBL" id="KAG7504301.1"/>
    </source>
</evidence>
<name>A0AAV6RJU7_SOLSE</name>
<dbReference type="EMBL" id="JAGKHQ010000011">
    <property type="protein sequence ID" value="KAG7504301.1"/>
    <property type="molecule type" value="Genomic_DNA"/>
</dbReference>
<evidence type="ECO:0000313" key="3">
    <source>
        <dbReference type="Proteomes" id="UP000693946"/>
    </source>
</evidence>
<comment type="caution">
    <text evidence="2">The sequence shown here is derived from an EMBL/GenBank/DDBJ whole genome shotgun (WGS) entry which is preliminary data.</text>
</comment>
<sequence length="88" mass="9826">MLTGTGPASFSQQGANRGVETEECRDRDSDTAAPAEEDFGVTPVMDIRADNRAFPLTRVEMSDNYAETTTGHKRRQNRSQANISKYIW</sequence>
<dbReference type="AlphaFoldDB" id="A0AAV6RJU7"/>
<feature type="compositionally biased region" description="Basic and acidic residues" evidence="1">
    <location>
        <begin position="19"/>
        <end position="30"/>
    </location>
</feature>
<feature type="compositionally biased region" description="Polar residues" evidence="1">
    <location>
        <begin position="78"/>
        <end position="88"/>
    </location>
</feature>
<dbReference type="Proteomes" id="UP000693946">
    <property type="component" value="Linkage Group LG19"/>
</dbReference>
<accession>A0AAV6RJU7</accession>
<organism evidence="2 3">
    <name type="scientific">Solea senegalensis</name>
    <name type="common">Senegalese sole</name>
    <dbReference type="NCBI Taxonomy" id="28829"/>
    <lineage>
        <taxon>Eukaryota</taxon>
        <taxon>Metazoa</taxon>
        <taxon>Chordata</taxon>
        <taxon>Craniata</taxon>
        <taxon>Vertebrata</taxon>
        <taxon>Euteleostomi</taxon>
        <taxon>Actinopterygii</taxon>
        <taxon>Neopterygii</taxon>
        <taxon>Teleostei</taxon>
        <taxon>Neoteleostei</taxon>
        <taxon>Acanthomorphata</taxon>
        <taxon>Carangaria</taxon>
        <taxon>Pleuronectiformes</taxon>
        <taxon>Pleuronectoidei</taxon>
        <taxon>Soleidae</taxon>
        <taxon>Solea</taxon>
    </lineage>
</organism>
<proteinExistence type="predicted"/>
<keyword evidence="3" id="KW-1185">Reference proteome</keyword>
<feature type="region of interest" description="Disordered" evidence="1">
    <location>
        <begin position="65"/>
        <end position="88"/>
    </location>
</feature>
<feature type="region of interest" description="Disordered" evidence="1">
    <location>
        <begin position="1"/>
        <end position="44"/>
    </location>
</feature>